<dbReference type="EMBL" id="CP109109">
    <property type="protein sequence ID" value="WSC01694.1"/>
    <property type="molecule type" value="Genomic_DNA"/>
</dbReference>
<dbReference type="Proteomes" id="UP001348369">
    <property type="component" value="Chromosome"/>
</dbReference>
<evidence type="ECO:0000313" key="1">
    <source>
        <dbReference type="EMBL" id="WSC01694.1"/>
    </source>
</evidence>
<proteinExistence type="predicted"/>
<reference evidence="1" key="1">
    <citation type="submission" date="2022-10" db="EMBL/GenBank/DDBJ databases">
        <title>The complete genomes of actinobacterial strains from the NBC collection.</title>
        <authorList>
            <person name="Joergensen T.S."/>
            <person name="Alvarez Arevalo M."/>
            <person name="Sterndorff E.B."/>
            <person name="Faurdal D."/>
            <person name="Vuksanovic O."/>
            <person name="Mourched A.-S."/>
            <person name="Charusanti P."/>
            <person name="Shaw S."/>
            <person name="Blin K."/>
            <person name="Weber T."/>
        </authorList>
    </citation>
    <scope>NUCLEOTIDE SEQUENCE</scope>
    <source>
        <strain evidence="1">NBC 01771</strain>
    </source>
</reference>
<organism evidence="1 2">
    <name type="scientific">Streptomyces scopuliridis</name>
    <dbReference type="NCBI Taxonomy" id="452529"/>
    <lineage>
        <taxon>Bacteria</taxon>
        <taxon>Bacillati</taxon>
        <taxon>Actinomycetota</taxon>
        <taxon>Actinomycetes</taxon>
        <taxon>Kitasatosporales</taxon>
        <taxon>Streptomycetaceae</taxon>
        <taxon>Streptomyces</taxon>
    </lineage>
</organism>
<evidence type="ECO:0000313" key="2">
    <source>
        <dbReference type="Proteomes" id="UP001348369"/>
    </source>
</evidence>
<protein>
    <submittedName>
        <fullName evidence="1">Type I-E CRISPR-associated protein Cas6/Cse3/CasE</fullName>
    </submittedName>
</protein>
<keyword evidence="2" id="KW-1185">Reference proteome</keyword>
<name>A0ACD4ZTG5_9ACTN</name>
<accession>A0ACD4ZTG5</accession>
<sequence length="240" mass="26373">MSTPSRTSPTPPDTFAAATFTTWHSVLTLSAPSRRDCRDIHRLHQFALYGHRPPHLRTAVPTPPPPHVLFVARRSPATRRADAGTPTQLLVQSPTKPDWQPLLTTQRLSYAQVTPVRQHYRAGDHVDIHMTANPSQRESRSPRRVALNTPEECGAWLQRHLKRNGILSELSQMQVGPKQTLTGTSSTGRTITIVARYLRARGTVQNAAAFAQALTNGLGPAKPYGCGLLLTQPPTPDPLS</sequence>
<gene>
    <name evidence="1" type="ORF">OG835_34935</name>
</gene>